<evidence type="ECO:0000256" key="1">
    <source>
        <dbReference type="SAM" id="MobiDB-lite"/>
    </source>
</evidence>
<gene>
    <name evidence="2" type="ORF">GIB67_013273</name>
</gene>
<dbReference type="EMBL" id="JACGCM010001018">
    <property type="protein sequence ID" value="KAF6162659.1"/>
    <property type="molecule type" value="Genomic_DNA"/>
</dbReference>
<protein>
    <submittedName>
        <fullName evidence="2">Uncharacterized protein</fullName>
    </submittedName>
</protein>
<organism evidence="2 3">
    <name type="scientific">Kingdonia uniflora</name>
    <dbReference type="NCBI Taxonomy" id="39325"/>
    <lineage>
        <taxon>Eukaryota</taxon>
        <taxon>Viridiplantae</taxon>
        <taxon>Streptophyta</taxon>
        <taxon>Embryophyta</taxon>
        <taxon>Tracheophyta</taxon>
        <taxon>Spermatophyta</taxon>
        <taxon>Magnoliopsida</taxon>
        <taxon>Ranunculales</taxon>
        <taxon>Circaeasteraceae</taxon>
        <taxon>Kingdonia</taxon>
    </lineage>
</organism>
<keyword evidence="3" id="KW-1185">Reference proteome</keyword>
<reference evidence="2 3" key="1">
    <citation type="journal article" date="2020" name="IScience">
        <title>Genome Sequencing of the Endangered Kingdonia uniflora (Circaeasteraceae, Ranunculales) Reveals Potential Mechanisms of Evolutionary Specialization.</title>
        <authorList>
            <person name="Sun Y."/>
            <person name="Deng T."/>
            <person name="Zhang A."/>
            <person name="Moore M.J."/>
            <person name="Landis J.B."/>
            <person name="Lin N."/>
            <person name="Zhang H."/>
            <person name="Zhang X."/>
            <person name="Huang J."/>
            <person name="Zhang X."/>
            <person name="Sun H."/>
            <person name="Wang H."/>
        </authorList>
    </citation>
    <scope>NUCLEOTIDE SEQUENCE [LARGE SCALE GENOMIC DNA]</scope>
    <source>
        <strain evidence="2">TB1705</strain>
        <tissue evidence="2">Leaf</tissue>
    </source>
</reference>
<dbReference type="Proteomes" id="UP000541444">
    <property type="component" value="Unassembled WGS sequence"/>
</dbReference>
<comment type="caution">
    <text evidence="2">The sequence shown here is derived from an EMBL/GenBank/DDBJ whole genome shotgun (WGS) entry which is preliminary data.</text>
</comment>
<evidence type="ECO:0000313" key="3">
    <source>
        <dbReference type="Proteomes" id="UP000541444"/>
    </source>
</evidence>
<feature type="region of interest" description="Disordered" evidence="1">
    <location>
        <begin position="410"/>
        <end position="433"/>
    </location>
</feature>
<evidence type="ECO:0000313" key="2">
    <source>
        <dbReference type="EMBL" id="KAF6162659.1"/>
    </source>
</evidence>
<dbReference type="AlphaFoldDB" id="A0A7J7N611"/>
<proteinExistence type="predicted"/>
<accession>A0A7J7N611</accession>
<sequence length="433" mass="49148">MVLEEGIAFEMRRLKLKYFCDQSLEMFIPAPIPATYQGLSEDEANEADEEFYCKSGPFHLYQLFGGGSFRGGVVVAEEGGRLAVKIAKVRERIFGAFGYDTELPVRECQLEGLDVRSKELEYARYFYVVERERHMRMFENLPVEIIVEMGSSSVNGVSTSGRTSESDSKVEVELLQFLGFPGQLISYPPSSDAFREFCKAKAAILGKWGNCVEYAGRQLRSCTVAAGEEYFYLLADLEYEKWDRGIDELISLEYFDRDVRSDLPKGFLCYLSQLEYGLSLPLTNLVKGIMNATGVCHVQLNGNKWEVITLCDYLIKKWEKEGKVRRITLEDVLQFYRVKNYKASGGSYLCASATWHRFFDLNLAGRTWNGNVIWVKGMKSQVERKESLLDEVAEEKAEPKFVLEGLGLSRKKKVDSKVEEGSKSSVDQVDDGC</sequence>
<name>A0A7J7N611_9MAGN</name>